<sequence>MDRVRIQHQFVSKWGSLQLLLHDQSSEAFPPRLTLGTRGSPWTRPYLYNCLNNRGLVLHVVLSVEAEVDTNNAAPSGVSMVFSTRLTVKFVCWAILKALSSLISLAIDEDKARAG</sequence>
<dbReference type="AlphaFoldDB" id="A0A0N7L5J9"/>
<protein>
    <submittedName>
        <fullName evidence="1">Uncharacterized protein</fullName>
    </submittedName>
</protein>
<name>A0A0N7L5J9_PLAHL</name>
<proteinExistence type="predicted"/>
<evidence type="ECO:0000313" key="2">
    <source>
        <dbReference type="Proteomes" id="UP000054928"/>
    </source>
</evidence>
<organism evidence="1 2">
    <name type="scientific">Plasmopara halstedii</name>
    <name type="common">Downy mildew of sunflower</name>
    <dbReference type="NCBI Taxonomy" id="4781"/>
    <lineage>
        <taxon>Eukaryota</taxon>
        <taxon>Sar</taxon>
        <taxon>Stramenopiles</taxon>
        <taxon>Oomycota</taxon>
        <taxon>Peronosporomycetes</taxon>
        <taxon>Peronosporales</taxon>
        <taxon>Peronosporaceae</taxon>
        <taxon>Plasmopara</taxon>
    </lineage>
</organism>
<reference evidence="2" key="1">
    <citation type="submission" date="2014-09" db="EMBL/GenBank/DDBJ databases">
        <authorList>
            <person name="Sharma Rahul"/>
            <person name="Thines Marco"/>
        </authorList>
    </citation>
    <scope>NUCLEOTIDE SEQUENCE [LARGE SCALE GENOMIC DNA]</scope>
</reference>
<dbReference type="Proteomes" id="UP000054928">
    <property type="component" value="Unassembled WGS sequence"/>
</dbReference>
<accession>A0A0N7L5J9</accession>
<dbReference type="GeneID" id="36407072"/>
<dbReference type="RefSeq" id="XP_024578052.1">
    <property type="nucleotide sequence ID" value="XM_024727479.1"/>
</dbReference>
<dbReference type="EMBL" id="CCYD01000586">
    <property type="protein sequence ID" value="CEG41683.1"/>
    <property type="molecule type" value="Genomic_DNA"/>
</dbReference>
<evidence type="ECO:0000313" key="1">
    <source>
        <dbReference type="EMBL" id="CEG41683.1"/>
    </source>
</evidence>
<keyword evidence="2" id="KW-1185">Reference proteome</keyword>